<keyword evidence="1" id="KW-1133">Transmembrane helix</keyword>
<evidence type="ECO:0000313" key="2">
    <source>
        <dbReference type="EMBL" id="ADV34672.1"/>
    </source>
</evidence>
<dbReference type="AlphaFoldDB" id="A0AB32XCC9"/>
<dbReference type="Proteomes" id="UP000007473">
    <property type="component" value="Chromosome"/>
</dbReference>
<sequence length="88" mass="10777">MIKIAELLKVQIEDVRNNYKNFLGLFSEVRLRVRLCRKENMHFSDELQIDACIHEWFDGTKNAYYHAIDVAIIIIYFFAFVFYIWFRY</sequence>
<reference evidence="2 3" key="1">
    <citation type="journal article" date="2011" name="J. Bacteriol.">
        <title>Genome sequence of the repetitive-sequence-rich Mycoplasma fermentans strain M64.</title>
        <authorList>
            <person name="Shu H.W."/>
            <person name="Liu T.T."/>
            <person name="Chang H.Y."/>
            <person name="Liu Y.M."/>
            <person name="Wu K.M."/>
            <person name="Shu H.Y."/>
            <person name="Tsai S.F."/>
            <person name="Hsiao K.J."/>
            <person name="Hu W.S."/>
            <person name="Ng W.V."/>
        </authorList>
    </citation>
    <scope>NUCLEOTIDE SEQUENCE [LARGE SCALE GENOMIC DNA]</scope>
    <source>
        <strain evidence="2 3">M64</strain>
    </source>
</reference>
<dbReference type="EMBL" id="CP002458">
    <property type="protein sequence ID" value="ADV34672.1"/>
    <property type="molecule type" value="Genomic_DNA"/>
</dbReference>
<evidence type="ECO:0000313" key="3">
    <source>
        <dbReference type="Proteomes" id="UP000007473"/>
    </source>
</evidence>
<protein>
    <submittedName>
        <fullName evidence="2">Uncharacterized protein</fullName>
    </submittedName>
</protein>
<name>A0AB32XCC9_MYCFM</name>
<dbReference type="KEGG" id="mfm:MfeM64YM_0674"/>
<evidence type="ECO:0000256" key="1">
    <source>
        <dbReference type="SAM" id="Phobius"/>
    </source>
</evidence>
<keyword evidence="1" id="KW-0472">Membrane</keyword>
<gene>
    <name evidence="2" type="ordered locus">MfeM64YM_0674</name>
</gene>
<feature type="transmembrane region" description="Helical" evidence="1">
    <location>
        <begin position="63"/>
        <end position="86"/>
    </location>
</feature>
<accession>A0AB32XCC9</accession>
<organism evidence="2 3">
    <name type="scientific">Mycoplasmopsis fermentans (strain M64)</name>
    <name type="common">Mycoplasma fermentans</name>
    <dbReference type="NCBI Taxonomy" id="943945"/>
    <lineage>
        <taxon>Bacteria</taxon>
        <taxon>Bacillati</taxon>
        <taxon>Mycoplasmatota</taxon>
        <taxon>Mycoplasmoidales</taxon>
        <taxon>Metamycoplasmataceae</taxon>
        <taxon>Mycoplasmopsis</taxon>
    </lineage>
</organism>
<keyword evidence="1" id="KW-0812">Transmembrane</keyword>
<proteinExistence type="predicted"/>
<dbReference type="RefSeq" id="WP_013526988.1">
    <property type="nucleotide sequence ID" value="NC_014921.1"/>
</dbReference>